<evidence type="ECO:0000313" key="2">
    <source>
        <dbReference type="Proteomes" id="UP000014073"/>
    </source>
</evidence>
<gene>
    <name evidence="1" type="ORF">BACCOPRO_03486</name>
</gene>
<sequence>MELLFKQPCKDTTELCNLMQIFRLFYRVMKGRPLAEGCNTLGKRRRKGAGVSPAGRK</sequence>
<dbReference type="EMBL" id="ACBW01000219">
    <property type="protein sequence ID" value="EEF77963.1"/>
    <property type="molecule type" value="Genomic_DNA"/>
</dbReference>
<dbReference type="Proteomes" id="UP000014073">
    <property type="component" value="Unassembled WGS sequence"/>
</dbReference>
<reference evidence="1 2" key="1">
    <citation type="submission" date="2008-12" db="EMBL/GenBank/DDBJ databases">
        <authorList>
            <person name="Fulton L."/>
            <person name="Clifton S."/>
            <person name="Fulton B."/>
            <person name="Xu J."/>
            <person name="Minx P."/>
            <person name="Pepin K.H."/>
            <person name="Johnson M."/>
            <person name="Bhonagiri V."/>
            <person name="Nash W.E."/>
            <person name="Mardis E.R."/>
            <person name="Wilson R.K."/>
        </authorList>
    </citation>
    <scope>NUCLEOTIDE SEQUENCE [LARGE SCALE GENOMIC DNA]</scope>
    <source>
        <strain evidence="1 2">DSM 18228</strain>
    </source>
</reference>
<name>S0FBW9_9BACT</name>
<keyword evidence="2" id="KW-1185">Reference proteome</keyword>
<dbReference type="AlphaFoldDB" id="S0FBW9"/>
<proteinExistence type="predicted"/>
<protein>
    <submittedName>
        <fullName evidence="1">Uncharacterized protein</fullName>
    </submittedName>
</protein>
<accession>S0FBW9</accession>
<dbReference type="HOGENOM" id="CLU_2986912_0_0_10"/>
<comment type="caution">
    <text evidence="1">The sequence shown here is derived from an EMBL/GenBank/DDBJ whole genome shotgun (WGS) entry which is preliminary data.</text>
</comment>
<evidence type="ECO:0000313" key="1">
    <source>
        <dbReference type="EMBL" id="EEF77963.1"/>
    </source>
</evidence>
<dbReference type="STRING" id="547042.BACCOPRO_03486"/>
<organism evidence="1 2">
    <name type="scientific">Phocaeicola coprophilus DSM 18228 = JCM 13818</name>
    <dbReference type="NCBI Taxonomy" id="547042"/>
    <lineage>
        <taxon>Bacteria</taxon>
        <taxon>Pseudomonadati</taxon>
        <taxon>Bacteroidota</taxon>
        <taxon>Bacteroidia</taxon>
        <taxon>Bacteroidales</taxon>
        <taxon>Bacteroidaceae</taxon>
        <taxon>Phocaeicola</taxon>
    </lineage>
</organism>